<reference evidence="1" key="1">
    <citation type="journal article" date="2009" name="Plant Mol. Biol.">
        <title>Insights into corn genes derived from large-scale cDNA sequencing.</title>
        <authorList>
            <person name="Alexandrov N.N."/>
            <person name="Brover V.V."/>
            <person name="Freidin S."/>
            <person name="Troukhan M.E."/>
            <person name="Tatarinova T.V."/>
            <person name="Zhang H."/>
            <person name="Swaller T.J."/>
            <person name="Lu Y.P."/>
            <person name="Bouck J."/>
            <person name="Flavell R.B."/>
            <person name="Feldmann K.A."/>
        </authorList>
    </citation>
    <scope>NUCLEOTIDE SEQUENCE</scope>
</reference>
<organism evidence="1">
    <name type="scientific">Zea mays</name>
    <name type="common">Maize</name>
    <dbReference type="NCBI Taxonomy" id="4577"/>
    <lineage>
        <taxon>Eukaryota</taxon>
        <taxon>Viridiplantae</taxon>
        <taxon>Streptophyta</taxon>
        <taxon>Embryophyta</taxon>
        <taxon>Tracheophyta</taxon>
        <taxon>Spermatophyta</taxon>
        <taxon>Magnoliopsida</taxon>
        <taxon>Liliopsida</taxon>
        <taxon>Poales</taxon>
        <taxon>Poaceae</taxon>
        <taxon>PACMAD clade</taxon>
        <taxon>Panicoideae</taxon>
        <taxon>Andropogonodae</taxon>
        <taxon>Andropogoneae</taxon>
        <taxon>Tripsacinae</taxon>
        <taxon>Zea</taxon>
    </lineage>
</organism>
<dbReference type="AlphaFoldDB" id="B6U592"/>
<sequence length="47" mass="5021">MQALLLPARAAPPTPAMLRQRAVSASACASQESLHFAVTILSPNYRL</sequence>
<proteinExistence type="evidence at transcript level"/>
<dbReference type="EMBL" id="EU972407">
    <property type="protein sequence ID" value="ACG44525.1"/>
    <property type="molecule type" value="mRNA"/>
</dbReference>
<protein>
    <submittedName>
        <fullName evidence="1">Uncharacterized protein</fullName>
    </submittedName>
</protein>
<accession>B6U592</accession>
<evidence type="ECO:0000313" key="1">
    <source>
        <dbReference type="EMBL" id="ACG44525.1"/>
    </source>
</evidence>
<name>B6U592_MAIZE</name>